<dbReference type="Gene3D" id="3.40.640.10">
    <property type="entry name" value="Type I PLP-dependent aspartate aminotransferase-like (Major domain)"/>
    <property type="match status" value="1"/>
</dbReference>
<dbReference type="Proteomes" id="UP000241107">
    <property type="component" value="Unassembled WGS sequence"/>
</dbReference>
<dbReference type="PANTHER" id="PTHR48097">
    <property type="entry name" value="L-THREONINE ALDOLASE-RELATED"/>
    <property type="match status" value="1"/>
</dbReference>
<keyword evidence="4" id="KW-0456">Lyase</keyword>
<dbReference type="PANTHER" id="PTHR48097:SF9">
    <property type="entry name" value="L-THREONINE ALDOLASE"/>
    <property type="match status" value="1"/>
</dbReference>
<gene>
    <name evidence="11" type="ORF">C7M61_003521</name>
</gene>
<dbReference type="InterPro" id="IPR015424">
    <property type="entry name" value="PyrdxlP-dep_Trfase"/>
</dbReference>
<keyword evidence="12" id="KW-1185">Reference proteome</keyword>
<dbReference type="GO" id="GO:0006567">
    <property type="term" value="P:L-threonine catabolic process"/>
    <property type="evidence" value="ECO:0007669"/>
    <property type="project" value="TreeGrafter"/>
</dbReference>
<evidence type="ECO:0000256" key="5">
    <source>
        <dbReference type="ARBA" id="ARBA00050410"/>
    </source>
</evidence>
<dbReference type="RefSeq" id="XP_024712945.1">
    <property type="nucleotide sequence ID" value="XM_024858858.1"/>
</dbReference>
<proteinExistence type="inferred from homology"/>
<dbReference type="STRING" id="418784.A0A2P7YMA2"/>
<protein>
    <recommendedName>
        <fullName evidence="8">low-specificity L-threonine aldolase</fullName>
        <ecNumber evidence="8">4.1.2.48</ecNumber>
    </recommendedName>
</protein>
<feature type="domain" description="Aromatic amino acid beta-eliminating lyase/threonine aldolase" evidence="10">
    <location>
        <begin position="15"/>
        <end position="305"/>
    </location>
</feature>
<comment type="cofactor">
    <cofactor evidence="1">
        <name>pyridoxal 5'-phosphate</name>
        <dbReference type="ChEBI" id="CHEBI:597326"/>
    </cofactor>
</comment>
<dbReference type="OrthoDB" id="10261951at2759"/>
<dbReference type="Pfam" id="PF01212">
    <property type="entry name" value="Beta_elim_lyase"/>
    <property type="match status" value="1"/>
</dbReference>
<evidence type="ECO:0000256" key="4">
    <source>
        <dbReference type="ARBA" id="ARBA00023239"/>
    </source>
</evidence>
<comment type="caution">
    <text evidence="11">The sequence shown here is derived from an EMBL/GenBank/DDBJ whole genome shotgun (WGS) entry which is preliminary data.</text>
</comment>
<dbReference type="EMBL" id="PYFQ01000009">
    <property type="protein sequence ID" value="PSK37094.1"/>
    <property type="molecule type" value="Genomic_DNA"/>
</dbReference>
<dbReference type="NCBIfam" id="NF041359">
    <property type="entry name" value="GntG_guanitoxin"/>
    <property type="match status" value="1"/>
</dbReference>
<evidence type="ECO:0000256" key="3">
    <source>
        <dbReference type="ARBA" id="ARBA00022898"/>
    </source>
</evidence>
<keyword evidence="3" id="KW-0663">Pyridoxal phosphate</keyword>
<dbReference type="GO" id="GO:0006545">
    <property type="term" value="P:glycine biosynthetic process"/>
    <property type="evidence" value="ECO:0007669"/>
    <property type="project" value="TreeGrafter"/>
</dbReference>
<dbReference type="InterPro" id="IPR015421">
    <property type="entry name" value="PyrdxlP-dep_Trfase_major"/>
</dbReference>
<dbReference type="InterPro" id="IPR023603">
    <property type="entry name" value="Low_specificity_L-TA-like"/>
</dbReference>
<dbReference type="GO" id="GO:0008732">
    <property type="term" value="F:L-allo-threonine aldolase activity"/>
    <property type="evidence" value="ECO:0007669"/>
    <property type="project" value="TreeGrafter"/>
</dbReference>
<feature type="modified residue" description="N6-(pyridoxal phosphate)lysine" evidence="9">
    <location>
        <position position="218"/>
    </location>
</feature>
<comment type="catalytic activity">
    <reaction evidence="5">
        <text>L-threonine = acetaldehyde + glycine</text>
        <dbReference type="Rhea" id="RHEA:19625"/>
        <dbReference type="ChEBI" id="CHEBI:15343"/>
        <dbReference type="ChEBI" id="CHEBI:57305"/>
        <dbReference type="ChEBI" id="CHEBI:57926"/>
        <dbReference type="EC" id="4.1.2.48"/>
    </reaction>
</comment>
<evidence type="ECO:0000256" key="6">
    <source>
        <dbReference type="ARBA" id="ARBA00050939"/>
    </source>
</evidence>
<dbReference type="CDD" id="cd06502">
    <property type="entry name" value="TA_like"/>
    <property type="match status" value="1"/>
</dbReference>
<evidence type="ECO:0000259" key="10">
    <source>
        <dbReference type="Pfam" id="PF01212"/>
    </source>
</evidence>
<reference evidence="11 12" key="1">
    <citation type="submission" date="2018-03" db="EMBL/GenBank/DDBJ databases">
        <title>Candida pseudohaemulonii genome assembly and annotation.</title>
        <authorList>
            <person name="Munoz J.F."/>
            <person name="Gade L.G."/>
            <person name="Chow N.A."/>
            <person name="Litvintseva A.P."/>
            <person name="Loparev V.N."/>
            <person name="Cuomo C.A."/>
        </authorList>
    </citation>
    <scope>NUCLEOTIDE SEQUENCE [LARGE SCALE GENOMIC DNA]</scope>
    <source>
        <strain evidence="11 12">B12108</strain>
    </source>
</reference>
<evidence type="ECO:0000256" key="2">
    <source>
        <dbReference type="ARBA" id="ARBA00006966"/>
    </source>
</evidence>
<dbReference type="GO" id="GO:0005829">
    <property type="term" value="C:cytosol"/>
    <property type="evidence" value="ECO:0007669"/>
    <property type="project" value="TreeGrafter"/>
</dbReference>
<dbReference type="EC" id="4.1.2.48" evidence="8"/>
<dbReference type="AlphaFoldDB" id="A0A2P7YMA2"/>
<comment type="similarity">
    <text evidence="2">Belongs to the threonine aldolase family.</text>
</comment>
<evidence type="ECO:0000313" key="12">
    <source>
        <dbReference type="Proteomes" id="UP000241107"/>
    </source>
</evidence>
<dbReference type="FunFam" id="3.40.640.10:FF:000030">
    <property type="entry name" value="Low-specificity L-threonine aldolase"/>
    <property type="match status" value="1"/>
</dbReference>
<evidence type="ECO:0000256" key="1">
    <source>
        <dbReference type="ARBA" id="ARBA00001933"/>
    </source>
</evidence>
<dbReference type="GeneID" id="36566909"/>
<evidence type="ECO:0000313" key="11">
    <source>
        <dbReference type="EMBL" id="PSK37094.1"/>
    </source>
</evidence>
<comment type="pathway">
    <text evidence="7">Amino-acid degradation; L-threonine degradation via aldolase pathway; acetaldehyde and glycine from L-threonine: step 1/1.</text>
</comment>
<dbReference type="Gene3D" id="3.90.1150.10">
    <property type="entry name" value="Aspartate Aminotransferase, domain 1"/>
    <property type="match status" value="1"/>
</dbReference>
<dbReference type="SUPFAM" id="SSF53383">
    <property type="entry name" value="PLP-dependent transferases"/>
    <property type="match status" value="1"/>
</dbReference>
<evidence type="ECO:0000256" key="9">
    <source>
        <dbReference type="PIRSR" id="PIRSR017617-1"/>
    </source>
</evidence>
<dbReference type="VEuPathDB" id="FungiDB:C7M61_003521"/>
<dbReference type="InterPro" id="IPR015422">
    <property type="entry name" value="PyrdxlP-dep_Trfase_small"/>
</dbReference>
<sequence length="387" mass="43108">MTILEDRERLPIHNDFRSDTFTLPTQHMNEVVLEKLSQGTLLLGDSVYKEDPYTLELELKMAELTGKEAALFCVSGTMSNQIGLRAALQQPPYSILCDHRAHIFLHEAGGTATLSQAMVHPVTPENGDYLTLDDIVENFTPDDGDIHGAPTKVISMENTLHGVLTPIEEIRKISEFARSQGIWMHLDGARLINASVATGVSLKEYCQYFDSVSICLSKSLGAPIGSVLVGERKFIEKSNHFKKQAGGGIRQAGMMTLMALTALEDNWDHISIAHEFAKDVGEFCKKHDIVVESPVDTNFVFIDLKKNKINDAALVKFGEKHDVKLMGGRIAFHFQLSEESVENLKAALYDCKQDALKNPFEGRRCNKQMYNVDVIRNLQELSVASKN</sequence>
<evidence type="ECO:0000256" key="7">
    <source>
        <dbReference type="ARBA" id="ARBA00060555"/>
    </source>
</evidence>
<dbReference type="PIRSF" id="PIRSF017617">
    <property type="entry name" value="Thr_aldolase"/>
    <property type="match status" value="1"/>
</dbReference>
<accession>A0A2P7YMA2</accession>
<name>A0A2P7YMA2_9ASCO</name>
<comment type="catalytic activity">
    <reaction evidence="6">
        <text>L-allo-threonine = acetaldehyde + glycine</text>
        <dbReference type="Rhea" id="RHEA:26209"/>
        <dbReference type="ChEBI" id="CHEBI:15343"/>
        <dbReference type="ChEBI" id="CHEBI:57305"/>
        <dbReference type="ChEBI" id="CHEBI:58585"/>
        <dbReference type="EC" id="4.1.2.48"/>
    </reaction>
</comment>
<dbReference type="InterPro" id="IPR001597">
    <property type="entry name" value="ArAA_b-elim_lyase/Thr_aldolase"/>
</dbReference>
<organism evidence="11 12">
    <name type="scientific">Candidozyma pseudohaemuli</name>
    <dbReference type="NCBI Taxonomy" id="418784"/>
    <lineage>
        <taxon>Eukaryota</taxon>
        <taxon>Fungi</taxon>
        <taxon>Dikarya</taxon>
        <taxon>Ascomycota</taxon>
        <taxon>Saccharomycotina</taxon>
        <taxon>Pichiomycetes</taxon>
        <taxon>Metschnikowiaceae</taxon>
        <taxon>Candidozyma</taxon>
    </lineage>
</organism>
<evidence type="ECO:0000256" key="8">
    <source>
        <dbReference type="ARBA" id="ARBA00066573"/>
    </source>
</evidence>